<evidence type="ECO:0000313" key="3">
    <source>
        <dbReference type="EMBL" id="OXA92185.1"/>
    </source>
</evidence>
<dbReference type="Proteomes" id="UP000198345">
    <property type="component" value="Unassembled WGS sequence"/>
</dbReference>
<gene>
    <name evidence="3" type="ORF">B0A66_10490</name>
</gene>
<protein>
    <recommendedName>
        <fullName evidence="2">NAD-dependent epimerase/dehydratase domain-containing protein</fullName>
    </recommendedName>
</protein>
<reference evidence="3 4" key="1">
    <citation type="submission" date="2016-11" db="EMBL/GenBank/DDBJ databases">
        <title>Whole genomes of Flavobacteriaceae.</title>
        <authorList>
            <person name="Stine C."/>
            <person name="Li C."/>
            <person name="Tadesse D."/>
        </authorList>
    </citation>
    <scope>NUCLEOTIDE SEQUENCE [LARGE SCALE GENOMIC DNA]</scope>
    <source>
        <strain evidence="3 4">DSM 18292</strain>
    </source>
</reference>
<dbReference type="Gene3D" id="3.90.25.10">
    <property type="entry name" value="UDP-galactose 4-epimerase, domain 1"/>
    <property type="match status" value="1"/>
</dbReference>
<sequence>MKNVLLIGGSGFIGSNIVKQLINGSYNISILGIPKANNSLILASPNIKVHRGKLNQLNLIKKIVIEDSIDTVIHLASTLIPSSTLEDYINEFDEIIKPTIKLLPFFAISKIKFIFFSSGGTIYGVDDSGCFSENDKRKPISYYGQSKLILEDSIMFESRKSKLDFLIFRPSNPYGVGQNIFGKQGLIATSIGHLLNGERIKVWGDGNVVRDYIHIDDLAKGAVKIINSNKNNEVFNLGSGVGHSVNEIITILKKCTNLDFEIEYSEARTIDVPVLVLNVDKFNAIADSSRILLETGISDFFKAEELKSKNR</sequence>
<proteinExistence type="inferred from homology"/>
<dbReference type="Gene3D" id="3.40.50.720">
    <property type="entry name" value="NAD(P)-binding Rossmann-like Domain"/>
    <property type="match status" value="1"/>
</dbReference>
<evidence type="ECO:0000259" key="2">
    <source>
        <dbReference type="Pfam" id="PF01370"/>
    </source>
</evidence>
<dbReference type="SUPFAM" id="SSF51735">
    <property type="entry name" value="NAD(P)-binding Rossmann-fold domains"/>
    <property type="match status" value="1"/>
</dbReference>
<dbReference type="AlphaFoldDB" id="A0A226HDC9"/>
<dbReference type="Pfam" id="PF01370">
    <property type="entry name" value="Epimerase"/>
    <property type="match status" value="1"/>
</dbReference>
<accession>A0A226HDC9</accession>
<evidence type="ECO:0000313" key="4">
    <source>
        <dbReference type="Proteomes" id="UP000198345"/>
    </source>
</evidence>
<comment type="caution">
    <text evidence="3">The sequence shown here is derived from an EMBL/GenBank/DDBJ whole genome shotgun (WGS) entry which is preliminary data.</text>
</comment>
<dbReference type="InterPro" id="IPR036291">
    <property type="entry name" value="NAD(P)-bd_dom_sf"/>
</dbReference>
<keyword evidence="4" id="KW-1185">Reference proteome</keyword>
<evidence type="ECO:0000256" key="1">
    <source>
        <dbReference type="ARBA" id="ARBA00007637"/>
    </source>
</evidence>
<name>A0A226HDC9_9FLAO</name>
<organism evidence="3 4">
    <name type="scientific">Flavobacterium hercynium</name>
    <dbReference type="NCBI Taxonomy" id="387094"/>
    <lineage>
        <taxon>Bacteria</taxon>
        <taxon>Pseudomonadati</taxon>
        <taxon>Bacteroidota</taxon>
        <taxon>Flavobacteriia</taxon>
        <taxon>Flavobacteriales</taxon>
        <taxon>Flavobacteriaceae</taxon>
        <taxon>Flavobacterium</taxon>
    </lineage>
</organism>
<dbReference type="RefSeq" id="WP_089049783.1">
    <property type="nucleotide sequence ID" value="NZ_FXTV01000008.1"/>
</dbReference>
<dbReference type="InterPro" id="IPR001509">
    <property type="entry name" value="Epimerase_deHydtase"/>
</dbReference>
<feature type="domain" description="NAD-dependent epimerase/dehydratase" evidence="2">
    <location>
        <begin position="4"/>
        <end position="238"/>
    </location>
</feature>
<dbReference type="EMBL" id="MUGW01000020">
    <property type="protein sequence ID" value="OXA92185.1"/>
    <property type="molecule type" value="Genomic_DNA"/>
</dbReference>
<comment type="similarity">
    <text evidence="1">Belongs to the NAD(P)-dependent epimerase/dehydratase family.</text>
</comment>
<dbReference type="PANTHER" id="PTHR43000">
    <property type="entry name" value="DTDP-D-GLUCOSE 4,6-DEHYDRATASE-RELATED"/>
    <property type="match status" value="1"/>
</dbReference>
<dbReference type="OrthoDB" id="8967463at2"/>